<name>A0ABN1Y489_9ACTN</name>
<gene>
    <name evidence="2" type="ORF">GCM10009639_31150</name>
</gene>
<evidence type="ECO:0000256" key="1">
    <source>
        <dbReference type="SAM" id="MobiDB-lite"/>
    </source>
</evidence>
<dbReference type="Proteomes" id="UP001499863">
    <property type="component" value="Unassembled WGS sequence"/>
</dbReference>
<sequence length="397" mass="41156">MVRRQVGRRASGDPPYGVAQHVARGGVQVDAAQRGAEQHVEVGAQVEEALPGEPQHGGVGDREAEPGGARVDPAQEVGGQGEDGDRQDVGQHAGQDGQVALPARHADQSVERGLQHQVDQPVADREPRAQAEPSAGQRVEGLVQGEQRRLAEEQQQHDQGVGGAEEQVVHARDQGGDPDHLGRGERGEQRVADQRGPAEDRPPQALPAHRRGPGGRRRGRLAGGAEQIEVGEDLDQVGDVDALAVRPPVALGGLAGRGAVVEQPDQFGAVGREDGVGVGLGAADGDLVALLQVDEPAQGQRAVQVEARGVGAAVHGGVHGPSCRRWAEDGRGGAGGRSGAGRDAPGRHRVSPYPGCGSELLGHDAVPRQVQRASRAGQTDRAGLADDDLLHDGHLLP</sequence>
<organism evidence="2 3">
    <name type="scientific">Kitasatospora putterlickiae</name>
    <dbReference type="NCBI Taxonomy" id="221725"/>
    <lineage>
        <taxon>Bacteria</taxon>
        <taxon>Bacillati</taxon>
        <taxon>Actinomycetota</taxon>
        <taxon>Actinomycetes</taxon>
        <taxon>Kitasatosporales</taxon>
        <taxon>Streptomycetaceae</taxon>
        <taxon>Kitasatospora</taxon>
    </lineage>
</organism>
<accession>A0ABN1Y489</accession>
<feature type="compositionally biased region" description="Basic and acidic residues" evidence="1">
    <location>
        <begin position="104"/>
        <end position="114"/>
    </location>
</feature>
<proteinExistence type="predicted"/>
<keyword evidence="3" id="KW-1185">Reference proteome</keyword>
<evidence type="ECO:0000313" key="2">
    <source>
        <dbReference type="EMBL" id="GAA1395724.1"/>
    </source>
</evidence>
<feature type="region of interest" description="Disordered" evidence="1">
    <location>
        <begin position="27"/>
        <end position="233"/>
    </location>
</feature>
<feature type="compositionally biased region" description="Basic and acidic residues" evidence="1">
    <location>
        <begin position="167"/>
        <end position="202"/>
    </location>
</feature>
<dbReference type="EMBL" id="BAAAKJ010000165">
    <property type="protein sequence ID" value="GAA1395724.1"/>
    <property type="molecule type" value="Genomic_DNA"/>
</dbReference>
<protein>
    <submittedName>
        <fullName evidence="2">Uncharacterized protein</fullName>
    </submittedName>
</protein>
<evidence type="ECO:0000313" key="3">
    <source>
        <dbReference type="Proteomes" id="UP001499863"/>
    </source>
</evidence>
<reference evidence="2 3" key="1">
    <citation type="journal article" date="2019" name="Int. J. Syst. Evol. Microbiol.">
        <title>The Global Catalogue of Microorganisms (GCM) 10K type strain sequencing project: providing services to taxonomists for standard genome sequencing and annotation.</title>
        <authorList>
            <consortium name="The Broad Institute Genomics Platform"/>
            <consortium name="The Broad Institute Genome Sequencing Center for Infectious Disease"/>
            <person name="Wu L."/>
            <person name="Ma J."/>
        </authorList>
    </citation>
    <scope>NUCLEOTIDE SEQUENCE [LARGE SCALE GENOMIC DNA]</scope>
    <source>
        <strain evidence="2 3">JCM 12393</strain>
    </source>
</reference>
<feature type="region of interest" description="Disordered" evidence="1">
    <location>
        <begin position="325"/>
        <end position="397"/>
    </location>
</feature>
<feature type="compositionally biased region" description="Basic and acidic residues" evidence="1">
    <location>
        <begin position="388"/>
        <end position="397"/>
    </location>
</feature>
<feature type="compositionally biased region" description="Basic and acidic residues" evidence="1">
    <location>
        <begin position="146"/>
        <end position="156"/>
    </location>
</feature>
<feature type="compositionally biased region" description="Basic residues" evidence="1">
    <location>
        <begin position="208"/>
        <end position="220"/>
    </location>
</feature>
<comment type="caution">
    <text evidence="2">The sequence shown here is derived from an EMBL/GenBank/DDBJ whole genome shotgun (WGS) entry which is preliminary data.</text>
</comment>